<feature type="transmembrane region" description="Helical" evidence="3">
    <location>
        <begin position="696"/>
        <end position="713"/>
    </location>
</feature>
<evidence type="ECO:0000256" key="2">
    <source>
        <dbReference type="SAM" id="MobiDB-lite"/>
    </source>
</evidence>
<feature type="transmembrane region" description="Helical" evidence="3">
    <location>
        <begin position="238"/>
        <end position="260"/>
    </location>
</feature>
<dbReference type="PANTHER" id="PTHR11388:SF100">
    <property type="entry name" value="SOLUTE CARRIER ORGANIC ANION TRANSPORTER FAMILY MEMBER 4A1"/>
    <property type="match status" value="1"/>
</dbReference>
<feature type="transmembrane region" description="Helical" evidence="3">
    <location>
        <begin position="734"/>
        <end position="756"/>
    </location>
</feature>
<dbReference type="SUPFAM" id="SSF103473">
    <property type="entry name" value="MFS general substrate transporter"/>
    <property type="match status" value="1"/>
</dbReference>
<dbReference type="InterPro" id="IPR004156">
    <property type="entry name" value="OATP"/>
</dbReference>
<dbReference type="WBParaSite" id="maker-uti_cns_0012621-snap-gene-0.4-mRNA-1">
    <property type="protein sequence ID" value="maker-uti_cns_0012621-snap-gene-0.4-mRNA-1"/>
    <property type="gene ID" value="maker-uti_cns_0012621-snap-gene-0.4"/>
</dbReference>
<keyword evidence="3" id="KW-0472">Membrane</keyword>
<keyword evidence="3" id="KW-0812">Transmembrane</keyword>
<keyword evidence="4" id="KW-1185">Reference proteome</keyword>
<dbReference type="AlphaFoldDB" id="A0A1I8IH80"/>
<feature type="compositionally biased region" description="Basic and acidic residues" evidence="2">
    <location>
        <begin position="94"/>
        <end position="103"/>
    </location>
</feature>
<evidence type="ECO:0000313" key="4">
    <source>
        <dbReference type="Proteomes" id="UP000095280"/>
    </source>
</evidence>
<feature type="transmembrane region" description="Helical" evidence="3">
    <location>
        <begin position="497"/>
        <end position="519"/>
    </location>
</feature>
<evidence type="ECO:0000256" key="1">
    <source>
        <dbReference type="ARBA" id="ARBA00023157"/>
    </source>
</evidence>
<keyword evidence="1" id="KW-1015">Disulfide bond</keyword>
<feature type="transmembrane region" description="Helical" evidence="3">
    <location>
        <begin position="570"/>
        <end position="588"/>
    </location>
</feature>
<accession>A0A1I8IH80</accession>
<protein>
    <submittedName>
        <fullName evidence="5">Kazal-like domain-containing protein</fullName>
    </submittedName>
</protein>
<feature type="region of interest" description="Disordered" evidence="2">
    <location>
        <begin position="84"/>
        <end position="103"/>
    </location>
</feature>
<name>A0A1I8IH80_9PLAT</name>
<dbReference type="Proteomes" id="UP000095280">
    <property type="component" value="Unplaced"/>
</dbReference>
<feature type="transmembrane region" description="Helical" evidence="3">
    <location>
        <begin position="784"/>
        <end position="805"/>
    </location>
</feature>
<feature type="transmembrane region" description="Helical" evidence="3">
    <location>
        <begin position="343"/>
        <end position="362"/>
    </location>
</feature>
<organism evidence="4 5">
    <name type="scientific">Macrostomum lignano</name>
    <dbReference type="NCBI Taxonomy" id="282301"/>
    <lineage>
        <taxon>Eukaryota</taxon>
        <taxon>Metazoa</taxon>
        <taxon>Spiralia</taxon>
        <taxon>Lophotrochozoa</taxon>
        <taxon>Platyhelminthes</taxon>
        <taxon>Rhabditophora</taxon>
        <taxon>Macrostomorpha</taxon>
        <taxon>Macrostomida</taxon>
        <taxon>Macrostomidae</taxon>
        <taxon>Macrostomum</taxon>
    </lineage>
</organism>
<evidence type="ECO:0000313" key="5">
    <source>
        <dbReference type="WBParaSite" id="maker-uti_cns_0012621-snap-gene-0.4-mRNA-1"/>
    </source>
</evidence>
<feature type="region of interest" description="Disordered" evidence="2">
    <location>
        <begin position="826"/>
        <end position="845"/>
    </location>
</feature>
<dbReference type="GO" id="GO:0016323">
    <property type="term" value="C:basolateral plasma membrane"/>
    <property type="evidence" value="ECO:0007669"/>
    <property type="project" value="TreeGrafter"/>
</dbReference>
<sequence length="845" mass="91663">EPNSQLRKQQPLLCQGKVLSLRNASQRSESERQVRKARAESWQLLTPNTSKTPRLNFINQGESVSFLKAVAEFEDIDADWKEEDQQMVDSPEVTQERLPGEARRGCRRLSHHGSLRNEKVCSKRGRTGGQRRRHDCHHPETFGRLQQLAARPLRLLALQMRRHPAAEPVRAVPGALTLDGLVIGMQGALKSALLTKMERRFGLDSTTSSLIVSANDMVFLPSVLLVSYFGSLGHRPRLLALSCFGYGLAALLFALPYFLFGAMPLAVDDPSMANLQLGYACPASFTNGSTPAAAEDSGLVADAVTQARTALAFFMLSGFIEGISSAPFWNLGVAFIDDVTGDFSGVFIGLIIAARLLSPTLAYQLYGKAERDAAAYRAAAARLAILHPGLVVRLRLRRHGRPGHQRPHGAVPKEAPLQRGEVPAAVAGGDDEADGAERPGLLCRLVRRVNRKRAAAAQARRAAGRLSAATGRQPVEKAAATFRGFFDAFKRLLSNPVYVCLLLGNMFEFMEINCMIAYMPKFLEMHFRIGSGEASMLTGIAGPGANVIGILISSAIASQVNWRVPQLARYHAVVNTFGILAALIGFFFPCPPVSFVGGLPENSTFVPDCLAGGAPLRQSPFASGCACNSSSFKPLCIDGLNFYSPCAANCYLSRGNVSCSCAVNGTAESAVTDSFPLSQMRQRADQLCPDSCSSTVYTFLAVFVLIKLVRLSARSQEAVLQMRCVRPKDKALGLGINSFAFSTGGIWVPTFVGYLFSKACLMEQVTESGSSCLFYDTDKFRYSFVGFSTAALVPANTFFFLAWYFTERDPKYTDMASRRGTIELSMAGRPGRRSSASANGDVPDS</sequence>
<reference evidence="5" key="1">
    <citation type="submission" date="2016-11" db="UniProtKB">
        <authorList>
            <consortium name="WormBaseParasite"/>
        </authorList>
    </citation>
    <scope>IDENTIFICATION</scope>
</reference>
<dbReference type="GO" id="GO:0043252">
    <property type="term" value="P:sodium-independent organic anion transport"/>
    <property type="evidence" value="ECO:0007669"/>
    <property type="project" value="TreeGrafter"/>
</dbReference>
<proteinExistence type="predicted"/>
<keyword evidence="3" id="KW-1133">Transmembrane helix</keyword>
<dbReference type="GO" id="GO:0015347">
    <property type="term" value="F:sodium-independent organic anion transmembrane transporter activity"/>
    <property type="evidence" value="ECO:0007669"/>
    <property type="project" value="TreeGrafter"/>
</dbReference>
<dbReference type="PANTHER" id="PTHR11388">
    <property type="entry name" value="ORGANIC ANION TRANSPORTER"/>
    <property type="match status" value="1"/>
</dbReference>
<dbReference type="InterPro" id="IPR036259">
    <property type="entry name" value="MFS_trans_sf"/>
</dbReference>
<feature type="transmembrane region" description="Helical" evidence="3">
    <location>
        <begin position="209"/>
        <end position="231"/>
    </location>
</feature>
<feature type="transmembrane region" description="Helical" evidence="3">
    <location>
        <begin position="539"/>
        <end position="558"/>
    </location>
</feature>
<evidence type="ECO:0000256" key="3">
    <source>
        <dbReference type="SAM" id="Phobius"/>
    </source>
</evidence>
<dbReference type="Pfam" id="PF03137">
    <property type="entry name" value="OATP"/>
    <property type="match status" value="2"/>
</dbReference>